<organism evidence="2 3">
    <name type="scientific">Natrarchaeobaculum aegyptiacum</name>
    <dbReference type="NCBI Taxonomy" id="745377"/>
    <lineage>
        <taxon>Archaea</taxon>
        <taxon>Methanobacteriati</taxon>
        <taxon>Methanobacteriota</taxon>
        <taxon>Stenosarchaea group</taxon>
        <taxon>Halobacteria</taxon>
        <taxon>Halobacteriales</taxon>
        <taxon>Natrialbaceae</taxon>
        <taxon>Natrarchaeobaculum</taxon>
    </lineage>
</organism>
<dbReference type="Proteomes" id="UP000250088">
    <property type="component" value="Chromosome"/>
</dbReference>
<dbReference type="Pfam" id="PF26233">
    <property type="entry name" value="NicX"/>
    <property type="match status" value="1"/>
</dbReference>
<keyword evidence="3" id="KW-1185">Reference proteome</keyword>
<accession>A0A2Z2HX45</accession>
<proteinExistence type="predicted"/>
<dbReference type="AlphaFoldDB" id="A0A2Z2HX45"/>
<sequence length="358" mass="39197">MRATDRAPGIRNYVQNWAEVKEGEEVIVVADSYANEQMVEEVAAEARAQGANVVVSWIDFNPIQAQGGGPIIDEALKAADKILRMTFATSHDRGTQKAIMEHGLEMYSVANPHDPEFFVQEAARYPVEVVLEIEKKALEIARSGNEIRVTCDKGTDVTATYNPEDWGGDFGTVPADEKRPGTYPATFPGAIAGVLPPQETEGVVCYDAFSGVGVAEDEPIKLTFEDNFCTGIEGGAAANELRDIVEGVPNAGFCEEFMFGLHPKVRNAPLDQKPIPNEAERRYGNIHIAIGNMRCFSMYPFEETGGTELHLDGFVLDPTIEIDGEPVVEDGKLTFLDDPQIREVAAKHGNPDELLRQK</sequence>
<dbReference type="RefSeq" id="WP_086888584.1">
    <property type="nucleotide sequence ID" value="NZ_CP019893.1"/>
</dbReference>
<dbReference type="PANTHER" id="PTHR34448">
    <property type="entry name" value="AMINOPEPTIDASE"/>
    <property type="match status" value="1"/>
</dbReference>
<name>A0A2Z2HX45_9EURY</name>
<dbReference type="SUPFAM" id="SSF144052">
    <property type="entry name" value="Thermophilic metalloprotease-like"/>
    <property type="match status" value="1"/>
</dbReference>
<dbReference type="EMBL" id="CP019893">
    <property type="protein sequence ID" value="ARS90207.1"/>
    <property type="molecule type" value="Genomic_DNA"/>
</dbReference>
<dbReference type="OrthoDB" id="371826at2157"/>
<dbReference type="GO" id="GO:0046872">
    <property type="term" value="F:metal ion binding"/>
    <property type="evidence" value="ECO:0007669"/>
    <property type="project" value="UniProtKB-KW"/>
</dbReference>
<evidence type="ECO:0000313" key="3">
    <source>
        <dbReference type="Proteomes" id="UP000250088"/>
    </source>
</evidence>
<reference evidence="3" key="1">
    <citation type="submission" date="2017-02" db="EMBL/GenBank/DDBJ databases">
        <title>Natronthermophilus aegyptiacus gen. nov.,sp. nov., an aerobic, extremely halophilic alkalithermophilic archaeon isolated from the athalassohaline Wadi An Natrun, Egypt.</title>
        <authorList>
            <person name="Zhao B."/>
        </authorList>
    </citation>
    <scope>NUCLEOTIDE SEQUENCE [LARGE SCALE GENOMIC DNA]</scope>
    <source>
        <strain evidence="3">JW/NM-HA 15</strain>
    </source>
</reference>
<dbReference type="PANTHER" id="PTHR34448:SF1">
    <property type="entry name" value="BLL6088 PROTEIN"/>
    <property type="match status" value="1"/>
</dbReference>
<evidence type="ECO:0008006" key="4">
    <source>
        <dbReference type="Google" id="ProtNLM"/>
    </source>
</evidence>
<dbReference type="GeneID" id="32894621"/>
<evidence type="ECO:0000256" key="1">
    <source>
        <dbReference type="ARBA" id="ARBA00022723"/>
    </source>
</evidence>
<dbReference type="InterPro" id="IPR058739">
    <property type="entry name" value="NicX"/>
</dbReference>
<protein>
    <recommendedName>
        <fullName evidence="4">Leucyl aminopeptidase</fullName>
    </recommendedName>
</protein>
<dbReference type="KEGG" id="naj:B1756_11045"/>
<evidence type="ECO:0000313" key="2">
    <source>
        <dbReference type="EMBL" id="ARS90207.1"/>
    </source>
</evidence>
<keyword evidence="1" id="KW-0479">Metal-binding</keyword>
<gene>
    <name evidence="2" type="ORF">B1756_11045</name>
</gene>
<dbReference type="InterPro" id="IPR052170">
    <property type="entry name" value="M29_Exopeptidase"/>
</dbReference>